<protein>
    <submittedName>
        <fullName evidence="1">Uncharacterized protein</fullName>
    </submittedName>
</protein>
<evidence type="ECO:0000313" key="1">
    <source>
        <dbReference type="EMBL" id="WTS09702.1"/>
    </source>
</evidence>
<gene>
    <name evidence="1" type="ORF">OHU69_00170</name>
    <name evidence="2" type="ORF">OHU69_50500</name>
</gene>
<dbReference type="EMBL" id="CP108195">
    <property type="protein sequence ID" value="WTS18471.1"/>
    <property type="molecule type" value="Genomic_DNA"/>
</dbReference>
<evidence type="ECO:0000313" key="2">
    <source>
        <dbReference type="EMBL" id="WTS18471.1"/>
    </source>
</evidence>
<dbReference type="AlphaFoldDB" id="A0AAU1TVH9"/>
<name>A0AAU1TVH9_9ACTN</name>
<dbReference type="EMBL" id="CP108195">
    <property type="protein sequence ID" value="WTS09702.1"/>
    <property type="molecule type" value="Genomic_DNA"/>
</dbReference>
<reference evidence="1" key="1">
    <citation type="submission" date="2022-10" db="EMBL/GenBank/DDBJ databases">
        <title>The complete genomes of actinobacterial strains from the NBC collection.</title>
        <authorList>
            <person name="Joergensen T.S."/>
            <person name="Alvarez Arevalo M."/>
            <person name="Sterndorff E.B."/>
            <person name="Faurdal D."/>
            <person name="Vuksanovic O."/>
            <person name="Mourched A.-S."/>
            <person name="Charusanti P."/>
            <person name="Shaw S."/>
            <person name="Blin K."/>
            <person name="Weber T."/>
        </authorList>
    </citation>
    <scope>NUCLEOTIDE SEQUENCE</scope>
    <source>
        <strain evidence="1">NBC_00119</strain>
    </source>
</reference>
<organism evidence="1">
    <name type="scientific">Streptomyces sp. NBC_00119</name>
    <dbReference type="NCBI Taxonomy" id="2975659"/>
    <lineage>
        <taxon>Bacteria</taxon>
        <taxon>Bacillati</taxon>
        <taxon>Actinomycetota</taxon>
        <taxon>Actinomycetes</taxon>
        <taxon>Kitasatosporales</taxon>
        <taxon>Streptomycetaceae</taxon>
        <taxon>Streptomyces</taxon>
    </lineage>
</organism>
<sequence>MQQVRRVCDTSLNQEQVAYYHAVRRLHDLAQRVHAVARNGSADGSELVARLDEFAGLDRDRAEAWFSSWEHARQWREIVDRLRRTLPGPGSA</sequence>
<proteinExistence type="predicted"/>
<accession>A0AAU1TVH9</accession>